<reference evidence="3 4" key="1">
    <citation type="submission" date="2021-12" db="EMBL/GenBank/DDBJ databases">
        <title>High titer production of polyol ester of fatty acids by Rhodotorula paludigena BS15 towards product separation-free biomass refinery.</title>
        <authorList>
            <person name="Mano J."/>
            <person name="Ono H."/>
            <person name="Tanaka T."/>
            <person name="Naito K."/>
            <person name="Sushida H."/>
            <person name="Ike M."/>
            <person name="Tokuyasu K."/>
            <person name="Kitaoka M."/>
        </authorList>
    </citation>
    <scope>NUCLEOTIDE SEQUENCE [LARGE SCALE GENOMIC DNA]</scope>
    <source>
        <strain evidence="3 4">BS15</strain>
    </source>
</reference>
<dbReference type="InterPro" id="IPR003719">
    <property type="entry name" value="Phenazine_PhzF-like"/>
</dbReference>
<evidence type="ECO:0000256" key="2">
    <source>
        <dbReference type="ARBA" id="ARBA00023235"/>
    </source>
</evidence>
<dbReference type="EMBL" id="BQKY01000006">
    <property type="protein sequence ID" value="GJN89976.1"/>
    <property type="molecule type" value="Genomic_DNA"/>
</dbReference>
<accession>A0AAV5GBY4</accession>
<dbReference type="GO" id="GO:0005737">
    <property type="term" value="C:cytoplasm"/>
    <property type="evidence" value="ECO:0007669"/>
    <property type="project" value="TreeGrafter"/>
</dbReference>
<proteinExistence type="inferred from homology"/>
<dbReference type="AlphaFoldDB" id="A0AAV5GBY4"/>
<comment type="caution">
    <text evidence="3">The sequence shown here is derived from an EMBL/GenBank/DDBJ whole genome shotgun (WGS) entry which is preliminary data.</text>
</comment>
<evidence type="ECO:0000313" key="4">
    <source>
        <dbReference type="Proteomes" id="UP001342314"/>
    </source>
</evidence>
<evidence type="ECO:0000256" key="1">
    <source>
        <dbReference type="ARBA" id="ARBA00008270"/>
    </source>
</evidence>
<name>A0AAV5GBY4_9BASI</name>
<dbReference type="SUPFAM" id="SSF54506">
    <property type="entry name" value="Diaminopimelate epimerase-like"/>
    <property type="match status" value="1"/>
</dbReference>
<evidence type="ECO:0000313" key="3">
    <source>
        <dbReference type="EMBL" id="GJN89976.1"/>
    </source>
</evidence>
<keyword evidence="4" id="KW-1185">Reference proteome</keyword>
<dbReference type="PIRSF" id="PIRSF016184">
    <property type="entry name" value="PhzC_PhzF"/>
    <property type="match status" value="1"/>
</dbReference>
<dbReference type="GO" id="GO:0016853">
    <property type="term" value="F:isomerase activity"/>
    <property type="evidence" value="ECO:0007669"/>
    <property type="project" value="UniProtKB-KW"/>
</dbReference>
<dbReference type="Proteomes" id="UP001342314">
    <property type="component" value="Unassembled WGS sequence"/>
</dbReference>
<protein>
    <recommendedName>
        <fullName evidence="5">Diaminopimelate epimerase-like protein</fullName>
    </recommendedName>
</protein>
<dbReference type="PANTHER" id="PTHR13774:SF17">
    <property type="entry name" value="PHENAZINE BIOSYNTHESIS-LIKE DOMAIN-CONTAINING PROTEIN"/>
    <property type="match status" value="1"/>
</dbReference>
<evidence type="ECO:0008006" key="5">
    <source>
        <dbReference type="Google" id="ProtNLM"/>
    </source>
</evidence>
<dbReference type="Gene3D" id="3.10.310.10">
    <property type="entry name" value="Diaminopimelate Epimerase, Chain A, domain 1"/>
    <property type="match status" value="2"/>
</dbReference>
<dbReference type="Pfam" id="PF02567">
    <property type="entry name" value="PhzC-PhzF"/>
    <property type="match status" value="1"/>
</dbReference>
<comment type="similarity">
    <text evidence="1">Belongs to the PhzF family.</text>
</comment>
<gene>
    <name evidence="3" type="ORF">Rhopal_002965-T1</name>
</gene>
<dbReference type="NCBIfam" id="TIGR00654">
    <property type="entry name" value="PhzF_family"/>
    <property type="match status" value="1"/>
</dbReference>
<organism evidence="3 4">
    <name type="scientific">Rhodotorula paludigena</name>
    <dbReference type="NCBI Taxonomy" id="86838"/>
    <lineage>
        <taxon>Eukaryota</taxon>
        <taxon>Fungi</taxon>
        <taxon>Dikarya</taxon>
        <taxon>Basidiomycota</taxon>
        <taxon>Pucciniomycotina</taxon>
        <taxon>Microbotryomycetes</taxon>
        <taxon>Sporidiobolales</taxon>
        <taxon>Sporidiobolaceae</taxon>
        <taxon>Rhodotorula</taxon>
    </lineage>
</organism>
<keyword evidence="2" id="KW-0413">Isomerase</keyword>
<sequence>MARIAVLDCFTSDIFRGNPAAVVLTAEPLSADRRISLAIELNQPATAFVSHPRLFEPAFTPSSHDAPLLIRWHTSTGGALPLCGHATMAASHFLLRHFLPPSVEQLEFEYPFLHDETATGRLLVRRVQGDRVEVTLPACLQWRDVSDDEREKVTAVMRAAAGTDSVQEVLAFPTPNPKVQNVVIRLQDHVDLAALEFKPEAFLKLPYRGIWVFNTIPPALQAALPGASARSRVFFPSVGIMEDHVCGSAHTALGPYLFSSSATPSTESLEFAQVSKRGGKIGITWDGRLGHEGGTVGLRGEARLLFQGELYL</sequence>
<dbReference type="PANTHER" id="PTHR13774">
    <property type="entry name" value="PHENAZINE BIOSYNTHESIS PROTEIN"/>
    <property type="match status" value="1"/>
</dbReference>